<comment type="caution">
    <text evidence="1">The sequence shown here is derived from an EMBL/GenBank/DDBJ whole genome shotgun (WGS) entry which is preliminary data.</text>
</comment>
<sequence>MPTYVMDDGCVFHTIKEALEGNLNSGDIYYYEKNISDIHSLVESEFEKKVYISDDYTNYHINDKYIYEHLSCSMDANLRDPFLLLFVTLERLTKFDSELCINDSVFNIDEFFASSFIQGKLSGFITNRDVATSAWWDSSLHRKLKCKNEAADIFKDKLLSDGVNYQSIFEYKHIFWPNCYFHIGTTNRFSNLYVPEIQNLPILVRHLDFLDKEAKDLYNNYPVPDRFISEASAKGIDLSPESPSTRRNSAAMAQRKITINGKEVLCEWHTKLQATAGRVHYCLNFSEPDEISESVKGRVIIGIFTEHFDT</sequence>
<dbReference type="AlphaFoldDB" id="A0A544I9J9"/>
<organism evidence="1 2">
    <name type="scientific">Vibrio cholerae</name>
    <dbReference type="NCBI Taxonomy" id="666"/>
    <lineage>
        <taxon>Bacteria</taxon>
        <taxon>Pseudomonadati</taxon>
        <taxon>Pseudomonadota</taxon>
        <taxon>Gammaproteobacteria</taxon>
        <taxon>Vibrionales</taxon>
        <taxon>Vibrionaceae</taxon>
        <taxon>Vibrio</taxon>
    </lineage>
</organism>
<name>A0A544I9J9_VIBCL</name>
<dbReference type="RefSeq" id="WP_142628947.1">
    <property type="nucleotide sequence ID" value="NZ_VIOS01000010.1"/>
</dbReference>
<dbReference type="EMBL" id="VIOS01000010">
    <property type="protein sequence ID" value="TQP17352.1"/>
    <property type="molecule type" value="Genomic_DNA"/>
</dbReference>
<reference evidence="1 2" key="1">
    <citation type="submission" date="2019-07" db="EMBL/GenBank/DDBJ databases">
        <title>Phenotypic and genotypic antimicrobial resistance traits of Vibrio cholerae non-O1/non-O139 isolated from a large Austrian lake frequently associated with cases of infection.</title>
        <authorList>
            <person name="Lepuschitz S."/>
            <person name="Baron S."/>
            <person name="Larvor E."/>
            <person name="Granier S."/>
            <person name="Pretzer C."/>
            <person name="Mach R.L."/>
            <person name="Farnleitner A.H."/>
            <person name="Ruppitsch W."/>
            <person name="Pleininger S."/>
            <person name="Indra A."/>
            <person name="Kirschner A.K.T."/>
        </authorList>
    </citation>
    <scope>NUCLEOTIDE SEQUENCE [LARGE SCALE GENOMIC DNA]</scope>
    <source>
        <strain evidence="1 2">A12JL36W90</strain>
    </source>
</reference>
<proteinExistence type="predicted"/>
<gene>
    <name evidence="1" type="ORF">FLM02_02810</name>
</gene>
<dbReference type="Proteomes" id="UP000319979">
    <property type="component" value="Unassembled WGS sequence"/>
</dbReference>
<protein>
    <submittedName>
        <fullName evidence="1">Uncharacterized protein</fullName>
    </submittedName>
</protein>
<evidence type="ECO:0000313" key="2">
    <source>
        <dbReference type="Proteomes" id="UP000319979"/>
    </source>
</evidence>
<evidence type="ECO:0000313" key="1">
    <source>
        <dbReference type="EMBL" id="TQP17352.1"/>
    </source>
</evidence>
<accession>A0A544I9J9</accession>